<organism evidence="1 2">
    <name type="scientific">Strigamia maritima</name>
    <name type="common">European centipede</name>
    <name type="synonym">Geophilus maritimus</name>
    <dbReference type="NCBI Taxonomy" id="126957"/>
    <lineage>
        <taxon>Eukaryota</taxon>
        <taxon>Metazoa</taxon>
        <taxon>Ecdysozoa</taxon>
        <taxon>Arthropoda</taxon>
        <taxon>Myriapoda</taxon>
        <taxon>Chilopoda</taxon>
        <taxon>Pleurostigmophora</taxon>
        <taxon>Geophilomorpha</taxon>
        <taxon>Linotaeniidae</taxon>
        <taxon>Strigamia</taxon>
    </lineage>
</organism>
<name>T1JHR8_STRMM</name>
<evidence type="ECO:0000313" key="2">
    <source>
        <dbReference type="Proteomes" id="UP000014500"/>
    </source>
</evidence>
<sequence length="90" mass="10719">MELHTEAKTWTMSDILLVWNCTPKLKHGQCRTFCSVNLWIGALWLRLWVFTNVYVWNCTLKLKHGQCRTFCSGYYSFEKTVPWFEFSLSS</sequence>
<proteinExistence type="predicted"/>
<dbReference type="Proteomes" id="UP000014500">
    <property type="component" value="Unassembled WGS sequence"/>
</dbReference>
<keyword evidence="2" id="KW-1185">Reference proteome</keyword>
<protein>
    <submittedName>
        <fullName evidence="1">Uncharacterized protein</fullName>
    </submittedName>
</protein>
<accession>T1JHR8</accession>
<dbReference type="EnsemblMetazoa" id="SMAR013399-RA">
    <property type="protein sequence ID" value="SMAR013399-PA"/>
    <property type="gene ID" value="SMAR013399"/>
</dbReference>
<dbReference type="HOGENOM" id="CLU_2447070_0_0_1"/>
<evidence type="ECO:0000313" key="1">
    <source>
        <dbReference type="EnsemblMetazoa" id="SMAR013399-PA"/>
    </source>
</evidence>
<dbReference type="AlphaFoldDB" id="T1JHR8"/>
<reference evidence="1" key="2">
    <citation type="submission" date="2015-02" db="UniProtKB">
        <authorList>
            <consortium name="EnsemblMetazoa"/>
        </authorList>
    </citation>
    <scope>IDENTIFICATION</scope>
</reference>
<dbReference type="EMBL" id="JH431527">
    <property type="status" value="NOT_ANNOTATED_CDS"/>
    <property type="molecule type" value="Genomic_DNA"/>
</dbReference>
<reference evidence="2" key="1">
    <citation type="submission" date="2011-05" db="EMBL/GenBank/DDBJ databases">
        <authorList>
            <person name="Richards S.R."/>
            <person name="Qu J."/>
            <person name="Jiang H."/>
            <person name="Jhangiani S.N."/>
            <person name="Agravi P."/>
            <person name="Goodspeed R."/>
            <person name="Gross S."/>
            <person name="Mandapat C."/>
            <person name="Jackson L."/>
            <person name="Mathew T."/>
            <person name="Pu L."/>
            <person name="Thornton R."/>
            <person name="Saada N."/>
            <person name="Wilczek-Boney K.B."/>
            <person name="Lee S."/>
            <person name="Kovar C."/>
            <person name="Wu Y."/>
            <person name="Scherer S.E."/>
            <person name="Worley K.C."/>
            <person name="Muzny D.M."/>
            <person name="Gibbs R."/>
        </authorList>
    </citation>
    <scope>NUCLEOTIDE SEQUENCE</scope>
    <source>
        <strain evidence="2">Brora</strain>
    </source>
</reference>